<evidence type="ECO:0000313" key="1">
    <source>
        <dbReference type="EMBL" id="KAG5395843.1"/>
    </source>
</evidence>
<dbReference type="EMBL" id="JADBGQ010000005">
    <property type="protein sequence ID" value="KAG5395843.1"/>
    <property type="molecule type" value="Genomic_DNA"/>
</dbReference>
<sequence>MFLIQKRKLRGQVKSTEREYRSTLEPVNGRRVSVRAVAGVLFPSAKLLLLVPFPLSCQRPPCLSSDSATTSYGGSALGVKTRSFGGYGGEGAPSMHRCGIFREMDANLDLSSPALIREVEVCSDPPSPLLAFGKGSIIQLRLRRLWLRRVEACKAPRCRLETRCLLG</sequence>
<dbReference type="Proteomes" id="UP000823674">
    <property type="component" value="Chromosome A05"/>
</dbReference>
<evidence type="ECO:0000313" key="2">
    <source>
        <dbReference type="Proteomes" id="UP000823674"/>
    </source>
</evidence>
<gene>
    <name evidence="1" type="primary">A05g500630.1_BraROA</name>
    <name evidence="1" type="ORF">IGI04_017657</name>
</gene>
<proteinExistence type="predicted"/>
<reference evidence="1 2" key="1">
    <citation type="submission" date="2021-03" db="EMBL/GenBank/DDBJ databases">
        <authorList>
            <person name="King G.J."/>
            <person name="Bancroft I."/>
            <person name="Baten A."/>
            <person name="Bloomfield J."/>
            <person name="Borpatragohain P."/>
            <person name="He Z."/>
            <person name="Irish N."/>
            <person name="Irwin J."/>
            <person name="Liu K."/>
            <person name="Mauleon R.P."/>
            <person name="Moore J."/>
            <person name="Morris R."/>
            <person name="Ostergaard L."/>
            <person name="Wang B."/>
            <person name="Wells R."/>
        </authorList>
    </citation>
    <scope>NUCLEOTIDE SEQUENCE [LARGE SCALE GENOMIC DNA]</scope>
    <source>
        <strain evidence="1">R-o-18</strain>
        <tissue evidence="1">Leaf</tissue>
    </source>
</reference>
<protein>
    <submittedName>
        <fullName evidence="1">Uncharacterized protein</fullName>
    </submittedName>
</protein>
<keyword evidence="2" id="KW-1185">Reference proteome</keyword>
<name>A0ABQ7MAN7_BRACM</name>
<comment type="caution">
    <text evidence="1">The sequence shown here is derived from an EMBL/GenBank/DDBJ whole genome shotgun (WGS) entry which is preliminary data.</text>
</comment>
<organism evidence="1 2">
    <name type="scientific">Brassica rapa subsp. trilocularis</name>
    <dbReference type="NCBI Taxonomy" id="1813537"/>
    <lineage>
        <taxon>Eukaryota</taxon>
        <taxon>Viridiplantae</taxon>
        <taxon>Streptophyta</taxon>
        <taxon>Embryophyta</taxon>
        <taxon>Tracheophyta</taxon>
        <taxon>Spermatophyta</taxon>
        <taxon>Magnoliopsida</taxon>
        <taxon>eudicotyledons</taxon>
        <taxon>Gunneridae</taxon>
        <taxon>Pentapetalae</taxon>
        <taxon>rosids</taxon>
        <taxon>malvids</taxon>
        <taxon>Brassicales</taxon>
        <taxon>Brassicaceae</taxon>
        <taxon>Brassiceae</taxon>
        <taxon>Brassica</taxon>
    </lineage>
</organism>
<accession>A0ABQ7MAN7</accession>